<dbReference type="InParanoid" id="A0A1B7MPX3"/>
<evidence type="ECO:0000313" key="2">
    <source>
        <dbReference type="Proteomes" id="UP000092154"/>
    </source>
</evidence>
<reference evidence="1 2" key="1">
    <citation type="submission" date="2016-06" db="EMBL/GenBank/DDBJ databases">
        <title>Comparative genomics of the ectomycorrhizal sister species Rhizopogon vinicolor and Rhizopogon vesiculosus (Basidiomycota: Boletales) reveals a divergence of the mating type B locus.</title>
        <authorList>
            <consortium name="DOE Joint Genome Institute"/>
            <person name="Mujic A.B."/>
            <person name="Kuo A."/>
            <person name="Tritt A."/>
            <person name="Lipzen A."/>
            <person name="Chen C."/>
            <person name="Johnson J."/>
            <person name="Sharma A."/>
            <person name="Barry K."/>
            <person name="Grigoriev I.V."/>
            <person name="Spatafora J.W."/>
        </authorList>
    </citation>
    <scope>NUCLEOTIDE SEQUENCE [LARGE SCALE GENOMIC DNA]</scope>
    <source>
        <strain evidence="1 2">AM-OR11-026</strain>
    </source>
</reference>
<keyword evidence="2" id="KW-1185">Reference proteome</keyword>
<gene>
    <name evidence="1" type="ORF">K503DRAFT_429723</name>
</gene>
<dbReference type="EMBL" id="KV448586">
    <property type="protein sequence ID" value="OAX34636.1"/>
    <property type="molecule type" value="Genomic_DNA"/>
</dbReference>
<name>A0A1B7MPX3_9AGAM</name>
<proteinExistence type="predicted"/>
<sequence length="215" mass="24061">MNLEGLLLTIVEMLDDESEQFVKKALTLWNLKLKPTQGNPTKFIRRNIEDDVTQIRAQRAARRSAPSGGLTNTSNGILRCIRCQTLLTSTFRGSISFRHYSQSSTSPSSTTSRLKRLACAMSDEPEVQLEVPPPKRPPMDHTDACCPPSPDTSRMMMKVSLRVCLDLNSQLANQFEIWSTMESRLSLNASATSLIIMTKTSHQLRNLTVALFPAY</sequence>
<protein>
    <submittedName>
        <fullName evidence="1">Uncharacterized protein</fullName>
    </submittedName>
</protein>
<evidence type="ECO:0000313" key="1">
    <source>
        <dbReference type="EMBL" id="OAX34636.1"/>
    </source>
</evidence>
<organism evidence="1 2">
    <name type="scientific">Rhizopogon vinicolor AM-OR11-026</name>
    <dbReference type="NCBI Taxonomy" id="1314800"/>
    <lineage>
        <taxon>Eukaryota</taxon>
        <taxon>Fungi</taxon>
        <taxon>Dikarya</taxon>
        <taxon>Basidiomycota</taxon>
        <taxon>Agaricomycotina</taxon>
        <taxon>Agaricomycetes</taxon>
        <taxon>Agaricomycetidae</taxon>
        <taxon>Boletales</taxon>
        <taxon>Suillineae</taxon>
        <taxon>Rhizopogonaceae</taxon>
        <taxon>Rhizopogon</taxon>
    </lineage>
</organism>
<dbReference type="Proteomes" id="UP000092154">
    <property type="component" value="Unassembled WGS sequence"/>
</dbReference>
<accession>A0A1B7MPX3</accession>
<dbReference type="AlphaFoldDB" id="A0A1B7MPX3"/>